<name>A0A1T5M0K9_9GAMM</name>
<keyword evidence="1" id="KW-0732">Signal</keyword>
<dbReference type="Proteomes" id="UP000190341">
    <property type="component" value="Unassembled WGS sequence"/>
</dbReference>
<reference evidence="2 3" key="1">
    <citation type="submission" date="2017-02" db="EMBL/GenBank/DDBJ databases">
        <authorList>
            <person name="Peterson S.W."/>
        </authorList>
    </citation>
    <scope>NUCLEOTIDE SEQUENCE [LARGE SCALE GENOMIC DNA]</scope>
    <source>
        <strain evidence="2 3">P15</strain>
    </source>
</reference>
<dbReference type="OrthoDB" id="5986634at2"/>
<gene>
    <name evidence="2" type="ORF">SAMN06296058_3566</name>
</gene>
<keyword evidence="3" id="KW-1185">Reference proteome</keyword>
<protein>
    <submittedName>
        <fullName evidence="2">Uncharacterized protein</fullName>
    </submittedName>
</protein>
<dbReference type="RefSeq" id="WP_079726075.1">
    <property type="nucleotide sequence ID" value="NZ_BMCL01000004.1"/>
</dbReference>
<organism evidence="2 3">
    <name type="scientific">Pseudoxanthomonas indica</name>
    <dbReference type="NCBI Taxonomy" id="428993"/>
    <lineage>
        <taxon>Bacteria</taxon>
        <taxon>Pseudomonadati</taxon>
        <taxon>Pseudomonadota</taxon>
        <taxon>Gammaproteobacteria</taxon>
        <taxon>Lysobacterales</taxon>
        <taxon>Lysobacteraceae</taxon>
        <taxon>Pseudoxanthomonas</taxon>
    </lineage>
</organism>
<evidence type="ECO:0000313" key="3">
    <source>
        <dbReference type="Proteomes" id="UP000190341"/>
    </source>
</evidence>
<dbReference type="EMBL" id="FUZV01000002">
    <property type="protein sequence ID" value="SKC81770.1"/>
    <property type="molecule type" value="Genomic_DNA"/>
</dbReference>
<sequence length="147" mass="15871">MQTRRIAGALALTLLIAAPASAVEVQGMRDFVALQGRYAPGGNCDRLPRFEVNAAGIRFEVSAGQFEQASSLEYAASYGGYDYEGPTQWFFPFGRDGNYPVLMAFNADEVTDKVSIEPHDEGAAAGPEQSAHLRTLVSASPYSRCRS</sequence>
<feature type="signal peptide" evidence="1">
    <location>
        <begin position="1"/>
        <end position="22"/>
    </location>
</feature>
<proteinExistence type="predicted"/>
<evidence type="ECO:0000256" key="1">
    <source>
        <dbReference type="SAM" id="SignalP"/>
    </source>
</evidence>
<dbReference type="AlphaFoldDB" id="A0A1T5M0K9"/>
<evidence type="ECO:0000313" key="2">
    <source>
        <dbReference type="EMBL" id="SKC81770.1"/>
    </source>
</evidence>
<feature type="chain" id="PRO_5013115161" evidence="1">
    <location>
        <begin position="23"/>
        <end position="147"/>
    </location>
</feature>
<accession>A0A1T5M0K9</accession>